<evidence type="ECO:0000256" key="4">
    <source>
        <dbReference type="ARBA" id="ARBA00022801"/>
    </source>
</evidence>
<dbReference type="GO" id="GO:0000703">
    <property type="term" value="F:oxidized pyrimidine nucleobase lesion DNA N-glycosylase activity"/>
    <property type="evidence" value="ECO:0007669"/>
    <property type="project" value="TreeGrafter"/>
</dbReference>
<comment type="similarity">
    <text evidence="2">Belongs to the uracil-DNA glycosylase (UDG) superfamily. SMUG1 family.</text>
</comment>
<feature type="domain" description="Uracil-DNA glycosylase-like" evidence="8">
    <location>
        <begin position="104"/>
        <end position="285"/>
    </location>
</feature>
<dbReference type="GO" id="GO:0003677">
    <property type="term" value="F:DNA binding"/>
    <property type="evidence" value="ECO:0007669"/>
    <property type="project" value="UniProtKB-KW"/>
</dbReference>
<dbReference type="GO" id="GO:0005634">
    <property type="term" value="C:nucleus"/>
    <property type="evidence" value="ECO:0007669"/>
    <property type="project" value="UniProtKB-SubCell"/>
</dbReference>
<dbReference type="EMBL" id="OU896713">
    <property type="protein sequence ID" value="CAH1175592.1"/>
    <property type="molecule type" value="Genomic_DNA"/>
</dbReference>
<comment type="subcellular location">
    <subcellularLocation>
        <location evidence="1">Nucleus</location>
    </subcellularLocation>
</comment>
<organism evidence="9 10">
    <name type="scientific">Phaedon cochleariae</name>
    <name type="common">Mustard beetle</name>
    <dbReference type="NCBI Taxonomy" id="80249"/>
    <lineage>
        <taxon>Eukaryota</taxon>
        <taxon>Metazoa</taxon>
        <taxon>Ecdysozoa</taxon>
        <taxon>Arthropoda</taxon>
        <taxon>Hexapoda</taxon>
        <taxon>Insecta</taxon>
        <taxon>Pterygota</taxon>
        <taxon>Neoptera</taxon>
        <taxon>Endopterygota</taxon>
        <taxon>Coleoptera</taxon>
        <taxon>Polyphaga</taxon>
        <taxon>Cucujiformia</taxon>
        <taxon>Chrysomeloidea</taxon>
        <taxon>Chrysomelidae</taxon>
        <taxon>Chrysomelinae</taxon>
        <taxon>Chrysomelini</taxon>
        <taxon>Phaedon</taxon>
    </lineage>
</organism>
<keyword evidence="4" id="KW-0378">Hydrolase</keyword>
<evidence type="ECO:0000256" key="5">
    <source>
        <dbReference type="ARBA" id="ARBA00023125"/>
    </source>
</evidence>
<dbReference type="OrthoDB" id="408702at2759"/>
<name>A0A9P0DX18_PHACE</name>
<dbReference type="Gene3D" id="3.40.470.10">
    <property type="entry name" value="Uracil-DNA glycosylase-like domain"/>
    <property type="match status" value="1"/>
</dbReference>
<keyword evidence="6" id="KW-0234">DNA repair</keyword>
<protein>
    <recommendedName>
        <fullName evidence="8">Uracil-DNA glycosylase-like domain-containing protein</fullName>
    </recommendedName>
</protein>
<dbReference type="Proteomes" id="UP001153737">
    <property type="component" value="Chromosome 7"/>
</dbReference>
<dbReference type="AlphaFoldDB" id="A0A9P0DX18"/>
<evidence type="ECO:0000256" key="1">
    <source>
        <dbReference type="ARBA" id="ARBA00004123"/>
    </source>
</evidence>
<dbReference type="PANTHER" id="PTHR13235:SF2">
    <property type="entry name" value="SINGLE-STRAND SELECTIVE MONOFUNCTIONAL URACIL DNA GLYCOSYLASE"/>
    <property type="match status" value="1"/>
</dbReference>
<sequence length="305" mass="35678">MLRKKLFGNPFADIALKENTRTEEDQSNLLDLSLENCCPSDVSKYFPNIIQTVPSFGIADHIIQLQQQLNNNLRTLEFRTPPIQYVYNPLEYASDPNERFTRKYCTTRKKLLFVGMNPGPFGMCQTGVPFGDPKWVIEWLKINGFVFKPEMECPERRIQGFSSNRKEQSGDKFWGFFAALCKVPEIFFKHSFVCNFCPLAFMDDKGRNVTPVEIKDIQLRKILERVCDDWYLKLINILQPECIIAIGRYIEKRTKDLFKSHKIQNIKVVYMPHPSPRVRTTENQDWSDKAQACLMDNNLSQFFVY</sequence>
<evidence type="ECO:0000313" key="10">
    <source>
        <dbReference type="Proteomes" id="UP001153737"/>
    </source>
</evidence>
<keyword evidence="5" id="KW-0238">DNA-binding</keyword>
<evidence type="ECO:0000256" key="7">
    <source>
        <dbReference type="ARBA" id="ARBA00023242"/>
    </source>
</evidence>
<evidence type="ECO:0000256" key="2">
    <source>
        <dbReference type="ARBA" id="ARBA00007889"/>
    </source>
</evidence>
<evidence type="ECO:0000256" key="6">
    <source>
        <dbReference type="ARBA" id="ARBA00023204"/>
    </source>
</evidence>
<dbReference type="PANTHER" id="PTHR13235">
    <property type="entry name" value="SINGLE-STRAND SELECTIVE MONOFUNCTIONAL URACIL DNA GLYCOSYLASE"/>
    <property type="match status" value="1"/>
</dbReference>
<dbReference type="InterPro" id="IPR036895">
    <property type="entry name" value="Uracil-DNA_glycosylase-like_sf"/>
</dbReference>
<proteinExistence type="inferred from homology"/>
<keyword evidence="3" id="KW-0227">DNA damage</keyword>
<reference evidence="9" key="1">
    <citation type="submission" date="2022-01" db="EMBL/GenBank/DDBJ databases">
        <authorList>
            <person name="King R."/>
        </authorList>
    </citation>
    <scope>NUCLEOTIDE SEQUENCE</scope>
</reference>
<dbReference type="Pfam" id="PF03167">
    <property type="entry name" value="UDG"/>
    <property type="match status" value="1"/>
</dbReference>
<evidence type="ECO:0000259" key="8">
    <source>
        <dbReference type="Pfam" id="PF03167"/>
    </source>
</evidence>
<gene>
    <name evidence="9" type="ORF">PHAECO_LOCUS10735</name>
</gene>
<evidence type="ECO:0000256" key="3">
    <source>
        <dbReference type="ARBA" id="ARBA00022763"/>
    </source>
</evidence>
<dbReference type="GO" id="GO:0006284">
    <property type="term" value="P:base-excision repair"/>
    <property type="evidence" value="ECO:0007669"/>
    <property type="project" value="InterPro"/>
</dbReference>
<dbReference type="CDD" id="cd19374">
    <property type="entry name" value="UDG-F3_SMUG1-like"/>
    <property type="match status" value="1"/>
</dbReference>
<dbReference type="FunFam" id="3.40.470.10:FF:000005">
    <property type="entry name" value="Single-strand selective monofunctional uracil DNA glycosylase"/>
    <property type="match status" value="1"/>
</dbReference>
<keyword evidence="10" id="KW-1185">Reference proteome</keyword>
<dbReference type="GO" id="GO:0017065">
    <property type="term" value="F:single-strand selective uracil DNA N-glycosylase activity"/>
    <property type="evidence" value="ECO:0007669"/>
    <property type="project" value="InterPro"/>
</dbReference>
<reference evidence="9" key="2">
    <citation type="submission" date="2022-10" db="EMBL/GenBank/DDBJ databases">
        <authorList>
            <consortium name="ENA_rothamsted_submissions"/>
            <consortium name="culmorum"/>
            <person name="King R."/>
        </authorList>
    </citation>
    <scope>NUCLEOTIDE SEQUENCE</scope>
</reference>
<dbReference type="SUPFAM" id="SSF52141">
    <property type="entry name" value="Uracil-DNA glycosylase-like"/>
    <property type="match status" value="1"/>
</dbReference>
<dbReference type="InterPro" id="IPR005122">
    <property type="entry name" value="Uracil-DNA_glycosylase-like"/>
</dbReference>
<accession>A0A9P0DX18</accession>
<keyword evidence="7" id="KW-0539">Nucleus</keyword>
<dbReference type="InterPro" id="IPR039134">
    <property type="entry name" value="SMUG1"/>
</dbReference>
<evidence type="ECO:0000313" key="9">
    <source>
        <dbReference type="EMBL" id="CAH1175592.1"/>
    </source>
</evidence>